<feature type="chain" id="PRO_5012293397" evidence="2">
    <location>
        <begin position="39"/>
        <end position="454"/>
    </location>
</feature>
<dbReference type="GO" id="GO:0004867">
    <property type="term" value="F:serine-type endopeptidase inhibitor activity"/>
    <property type="evidence" value="ECO:0007669"/>
    <property type="project" value="InterPro"/>
</dbReference>
<dbReference type="EMBL" id="MIGC01003114">
    <property type="protein sequence ID" value="PHJ19935.1"/>
    <property type="molecule type" value="Genomic_DNA"/>
</dbReference>
<dbReference type="InterPro" id="IPR023796">
    <property type="entry name" value="Serpin_dom"/>
</dbReference>
<dbReference type="PANTHER" id="PTHR11461:SF367">
    <property type="entry name" value="GH21475P-RELATED"/>
    <property type="match status" value="1"/>
</dbReference>
<keyword evidence="2" id="KW-0732">Signal</keyword>
<dbReference type="RefSeq" id="XP_067921627.1">
    <property type="nucleotide sequence ID" value="XM_068066392.1"/>
</dbReference>
<dbReference type="GO" id="GO:0005615">
    <property type="term" value="C:extracellular space"/>
    <property type="evidence" value="ECO:0007669"/>
    <property type="project" value="InterPro"/>
</dbReference>
<reference evidence="4 5" key="1">
    <citation type="journal article" date="2017" name="Int. J. Parasitol.">
        <title>The genome of the protozoan parasite Cystoisospora suis and a reverse vaccinology approach to identify vaccine candidates.</title>
        <authorList>
            <person name="Palmieri N."/>
            <person name="Shrestha A."/>
            <person name="Ruttkowski B."/>
            <person name="Beck T."/>
            <person name="Vogl C."/>
            <person name="Tomley F."/>
            <person name="Blake D.P."/>
            <person name="Joachim A."/>
        </authorList>
    </citation>
    <scope>NUCLEOTIDE SEQUENCE [LARGE SCALE GENOMIC DNA]</scope>
    <source>
        <strain evidence="4 5">Wien I</strain>
    </source>
</reference>
<keyword evidence="5" id="KW-1185">Reference proteome</keyword>
<gene>
    <name evidence="4" type="ORF">CSUI_006228</name>
</gene>
<dbReference type="CDD" id="cd00172">
    <property type="entry name" value="serpin"/>
    <property type="match status" value="1"/>
</dbReference>
<feature type="domain" description="Serpin" evidence="3">
    <location>
        <begin position="61"/>
        <end position="451"/>
    </location>
</feature>
<organism evidence="4 5">
    <name type="scientific">Cystoisospora suis</name>
    <dbReference type="NCBI Taxonomy" id="483139"/>
    <lineage>
        <taxon>Eukaryota</taxon>
        <taxon>Sar</taxon>
        <taxon>Alveolata</taxon>
        <taxon>Apicomplexa</taxon>
        <taxon>Conoidasida</taxon>
        <taxon>Coccidia</taxon>
        <taxon>Eucoccidiorida</taxon>
        <taxon>Eimeriorina</taxon>
        <taxon>Sarcocystidae</taxon>
        <taxon>Cystoisospora</taxon>
    </lineage>
</organism>
<sequence>MASNWFSIKSGTGPERRVGWANVFLPRRLLLLCSLVSASWMNETAQAAGQNGEVVPIAGLSSVFHRAILDAFPEARTRNMACAPLGMWRLFRLLEAGADGSTLEEMKMVLDAEEVNLDIPSPSSYMRGPSLTIRPVERLIANPAFFSDRTFNQYCGDMEERYHATVELLDFGDTPARAAAAINRFVAEVTSNAITQVVSQLDFSPDTKLAAISAMFFKAAWRHPFLPVGRGAFNAILPGGASVLKFCDFMRNDFPELAVEYIDGPVKAIRLPYTQTEFAMYIFMPKDIQVFEANADFEILLDDLVDQMHLGLSVRRQRPEKHQGNVHVLLPRFSLSADENSFDASRVLQVMGIHELFNRPNLSRMTENPRAYVDMFKQAVQLNVNEQHTVAAAGTAADVPTRGSSGTQITRFLHFTEPFVFQVRHQPNYENPGPWWATTDLVLFSGHVMDCETD</sequence>
<dbReference type="AlphaFoldDB" id="A0A2C6KUN5"/>
<evidence type="ECO:0000256" key="1">
    <source>
        <dbReference type="RuleBase" id="RU000411"/>
    </source>
</evidence>
<dbReference type="InterPro" id="IPR000215">
    <property type="entry name" value="Serpin_fam"/>
</dbReference>
<dbReference type="PANTHER" id="PTHR11461">
    <property type="entry name" value="SERINE PROTEASE INHIBITOR, SERPIN"/>
    <property type="match status" value="1"/>
</dbReference>
<dbReference type="OrthoDB" id="419611at2759"/>
<dbReference type="Pfam" id="PF00079">
    <property type="entry name" value="Serpin"/>
    <property type="match status" value="1"/>
</dbReference>
<dbReference type="InterPro" id="IPR042178">
    <property type="entry name" value="Serpin_sf_1"/>
</dbReference>
<dbReference type="InterPro" id="IPR042185">
    <property type="entry name" value="Serpin_sf_2"/>
</dbReference>
<name>A0A2C6KUN5_9APIC</name>
<evidence type="ECO:0000259" key="3">
    <source>
        <dbReference type="SMART" id="SM00093"/>
    </source>
</evidence>
<dbReference type="InterPro" id="IPR036186">
    <property type="entry name" value="Serpin_sf"/>
</dbReference>
<feature type="signal peptide" evidence="2">
    <location>
        <begin position="1"/>
        <end position="38"/>
    </location>
</feature>
<comment type="caution">
    <text evidence="4">The sequence shown here is derived from an EMBL/GenBank/DDBJ whole genome shotgun (WGS) entry which is preliminary data.</text>
</comment>
<dbReference type="Proteomes" id="UP000221165">
    <property type="component" value="Unassembled WGS sequence"/>
</dbReference>
<dbReference type="SUPFAM" id="SSF56574">
    <property type="entry name" value="Serpins"/>
    <property type="match status" value="1"/>
</dbReference>
<evidence type="ECO:0000313" key="5">
    <source>
        <dbReference type="Proteomes" id="UP000221165"/>
    </source>
</evidence>
<evidence type="ECO:0000313" key="4">
    <source>
        <dbReference type="EMBL" id="PHJ19935.1"/>
    </source>
</evidence>
<dbReference type="Gene3D" id="2.30.39.10">
    <property type="entry name" value="Alpha-1-antitrypsin, domain 1"/>
    <property type="match status" value="1"/>
</dbReference>
<protein>
    <submittedName>
        <fullName evidence="4">M151r</fullName>
    </submittedName>
</protein>
<proteinExistence type="inferred from homology"/>
<evidence type="ECO:0000256" key="2">
    <source>
        <dbReference type="SAM" id="SignalP"/>
    </source>
</evidence>
<dbReference type="VEuPathDB" id="ToxoDB:CSUI_006228"/>
<dbReference type="Gene3D" id="3.30.497.10">
    <property type="entry name" value="Antithrombin, subunit I, domain 2"/>
    <property type="match status" value="1"/>
</dbReference>
<accession>A0A2C6KUN5</accession>
<dbReference type="SMART" id="SM00093">
    <property type="entry name" value="SERPIN"/>
    <property type="match status" value="1"/>
</dbReference>
<comment type="similarity">
    <text evidence="1">Belongs to the serpin family.</text>
</comment>
<dbReference type="GeneID" id="94429603"/>